<dbReference type="InterPro" id="IPR047057">
    <property type="entry name" value="MerR_fam"/>
</dbReference>
<dbReference type="PROSITE" id="PS00552">
    <property type="entry name" value="HTH_MERR_1"/>
    <property type="match status" value="1"/>
</dbReference>
<keyword evidence="6" id="KW-1185">Reference proteome</keyword>
<dbReference type="RefSeq" id="WP_123795914.1">
    <property type="nucleotide sequence ID" value="NZ_CP031699.1"/>
</dbReference>
<evidence type="ECO:0000256" key="1">
    <source>
        <dbReference type="ARBA" id="ARBA00023015"/>
    </source>
</evidence>
<dbReference type="Pfam" id="PF00376">
    <property type="entry name" value="MerR"/>
    <property type="match status" value="1"/>
</dbReference>
<dbReference type="Proteomes" id="UP000325536">
    <property type="component" value="Chromosome"/>
</dbReference>
<dbReference type="GO" id="GO:0003677">
    <property type="term" value="F:DNA binding"/>
    <property type="evidence" value="ECO:0007669"/>
    <property type="project" value="UniProtKB-KW"/>
</dbReference>
<organism evidence="5 6">
    <name type="scientific">Neisseria animalis</name>
    <dbReference type="NCBI Taxonomy" id="492"/>
    <lineage>
        <taxon>Bacteria</taxon>
        <taxon>Pseudomonadati</taxon>
        <taxon>Pseudomonadota</taxon>
        <taxon>Betaproteobacteria</taxon>
        <taxon>Neisseriales</taxon>
        <taxon>Neisseriaceae</taxon>
        <taxon>Neisseria</taxon>
    </lineage>
</organism>
<dbReference type="PROSITE" id="PS50937">
    <property type="entry name" value="HTH_MERR_2"/>
    <property type="match status" value="1"/>
</dbReference>
<dbReference type="PANTHER" id="PTHR30204">
    <property type="entry name" value="REDOX-CYCLING DRUG-SENSING TRANSCRIPTIONAL ACTIVATOR SOXR"/>
    <property type="match status" value="1"/>
</dbReference>
<proteinExistence type="predicted"/>
<dbReference type="OrthoDB" id="9808480at2"/>
<feature type="domain" description="HTH merR-type" evidence="4">
    <location>
        <begin position="1"/>
        <end position="69"/>
    </location>
</feature>
<evidence type="ECO:0000313" key="6">
    <source>
        <dbReference type="Proteomes" id="UP000325536"/>
    </source>
</evidence>
<dbReference type="AlphaFoldDB" id="A0A5P3MP16"/>
<dbReference type="InterPro" id="IPR000551">
    <property type="entry name" value="MerR-type_HTH_dom"/>
</dbReference>
<dbReference type="InterPro" id="IPR009061">
    <property type="entry name" value="DNA-bd_dom_put_sf"/>
</dbReference>
<dbReference type="GO" id="GO:0003700">
    <property type="term" value="F:DNA-binding transcription factor activity"/>
    <property type="evidence" value="ECO:0007669"/>
    <property type="project" value="InterPro"/>
</dbReference>
<dbReference type="PANTHER" id="PTHR30204:SF94">
    <property type="entry name" value="HEAVY METAL-DEPENDENT TRANSCRIPTIONAL REGULATOR HI_0293-RELATED"/>
    <property type="match status" value="1"/>
</dbReference>
<dbReference type="PRINTS" id="PR00040">
    <property type="entry name" value="HTHMERR"/>
</dbReference>
<reference evidence="5 6" key="1">
    <citation type="submission" date="2018-08" db="EMBL/GenBank/DDBJ databases">
        <title>Neisseria animalis ATCC 49930 complete genome.</title>
        <authorList>
            <person name="Veseli I.A."/>
            <person name="Mascarenhas dos Santos A.C."/>
            <person name="Buttler R."/>
            <person name="Pombert J.-F."/>
        </authorList>
    </citation>
    <scope>NUCLEOTIDE SEQUENCE [LARGE SCALE GENOMIC DNA]</scope>
    <source>
        <strain evidence="5 6">ATCC 49930</strain>
    </source>
</reference>
<keyword evidence="2" id="KW-0238">DNA-binding</keyword>
<name>A0A5P3MP16_NEIAN</name>
<dbReference type="KEGG" id="naq:D0T90_00850"/>
<accession>A0A5P3MP16</accession>
<evidence type="ECO:0000313" key="5">
    <source>
        <dbReference type="EMBL" id="QEY23238.1"/>
    </source>
</evidence>
<keyword evidence="1" id="KW-0805">Transcription regulation</keyword>
<dbReference type="Gene3D" id="1.10.1660.10">
    <property type="match status" value="1"/>
</dbReference>
<protein>
    <submittedName>
        <fullName evidence="5">MerR family transcriptional regulator</fullName>
    </submittedName>
</protein>
<dbReference type="Pfam" id="PF09278">
    <property type="entry name" value="MerR-DNA-bind"/>
    <property type="match status" value="1"/>
</dbReference>
<sequence>MNISQAAQTVGLSAKQIRDYEKIGLIRQPSRGANGYRLYQESDIKRLHFICHARQVGFPLHDIKDLLALSDNPNRTSEAVKSLTGRHIARLHDEIAKMQAMLRLIEGWYHQCSGSGISDCPILDGLAAPVCAGRNDDAQSCKAIDG</sequence>
<dbReference type="SUPFAM" id="SSF46955">
    <property type="entry name" value="Putative DNA-binding domain"/>
    <property type="match status" value="1"/>
</dbReference>
<evidence type="ECO:0000256" key="2">
    <source>
        <dbReference type="ARBA" id="ARBA00023125"/>
    </source>
</evidence>
<evidence type="ECO:0000259" key="4">
    <source>
        <dbReference type="PROSITE" id="PS50937"/>
    </source>
</evidence>
<evidence type="ECO:0000256" key="3">
    <source>
        <dbReference type="ARBA" id="ARBA00023163"/>
    </source>
</evidence>
<dbReference type="EMBL" id="CP031699">
    <property type="protein sequence ID" value="QEY23238.1"/>
    <property type="molecule type" value="Genomic_DNA"/>
</dbReference>
<dbReference type="SMART" id="SM00422">
    <property type="entry name" value="HTH_MERR"/>
    <property type="match status" value="1"/>
</dbReference>
<keyword evidence="3" id="KW-0804">Transcription</keyword>
<dbReference type="InterPro" id="IPR015358">
    <property type="entry name" value="Tscrpt_reg_MerR_DNA-bd"/>
</dbReference>
<gene>
    <name evidence="5" type="ORF">D0T90_00850</name>
</gene>